<evidence type="ECO:0000313" key="1">
    <source>
        <dbReference type="EMBL" id="CBI36610.3"/>
    </source>
</evidence>
<protein>
    <submittedName>
        <fullName evidence="1">Uncharacterized protein</fullName>
    </submittedName>
</protein>
<accession>D7U1J4</accession>
<organism evidence="1 2">
    <name type="scientific">Vitis vinifera</name>
    <name type="common">Grape</name>
    <dbReference type="NCBI Taxonomy" id="29760"/>
    <lineage>
        <taxon>Eukaryota</taxon>
        <taxon>Viridiplantae</taxon>
        <taxon>Streptophyta</taxon>
        <taxon>Embryophyta</taxon>
        <taxon>Tracheophyta</taxon>
        <taxon>Spermatophyta</taxon>
        <taxon>Magnoliopsida</taxon>
        <taxon>eudicotyledons</taxon>
        <taxon>Gunneridae</taxon>
        <taxon>Pentapetalae</taxon>
        <taxon>rosids</taxon>
        <taxon>Vitales</taxon>
        <taxon>Vitaceae</taxon>
        <taxon>Viteae</taxon>
        <taxon>Vitis</taxon>
    </lineage>
</organism>
<dbReference type="EMBL" id="FN596499">
    <property type="protein sequence ID" value="CBI36610.3"/>
    <property type="molecule type" value="Genomic_DNA"/>
</dbReference>
<reference evidence="2" key="1">
    <citation type="journal article" date="2007" name="Nature">
        <title>The grapevine genome sequence suggests ancestral hexaploidization in major angiosperm phyla.</title>
        <authorList>
            <consortium name="The French-Italian Public Consortium for Grapevine Genome Characterization."/>
            <person name="Jaillon O."/>
            <person name="Aury J.-M."/>
            <person name="Noel B."/>
            <person name="Policriti A."/>
            <person name="Clepet C."/>
            <person name="Casagrande A."/>
            <person name="Choisne N."/>
            <person name="Aubourg S."/>
            <person name="Vitulo N."/>
            <person name="Jubin C."/>
            <person name="Vezzi A."/>
            <person name="Legeai F."/>
            <person name="Hugueney P."/>
            <person name="Dasilva C."/>
            <person name="Horner D."/>
            <person name="Mica E."/>
            <person name="Jublot D."/>
            <person name="Poulain J."/>
            <person name="Bruyere C."/>
            <person name="Billault A."/>
            <person name="Segurens B."/>
            <person name="Gouyvenoux M."/>
            <person name="Ugarte E."/>
            <person name="Cattonaro F."/>
            <person name="Anthouard V."/>
            <person name="Vico V."/>
            <person name="Del Fabbro C."/>
            <person name="Alaux M."/>
            <person name="Di Gaspero G."/>
            <person name="Dumas V."/>
            <person name="Felice N."/>
            <person name="Paillard S."/>
            <person name="Juman I."/>
            <person name="Moroldo M."/>
            <person name="Scalabrin S."/>
            <person name="Canaguier A."/>
            <person name="Le Clainche I."/>
            <person name="Malacrida G."/>
            <person name="Durand E."/>
            <person name="Pesole G."/>
            <person name="Laucou V."/>
            <person name="Chatelet P."/>
            <person name="Merdinoglu D."/>
            <person name="Delledonne M."/>
            <person name="Pezzotti M."/>
            <person name="Lecharny A."/>
            <person name="Scarpelli C."/>
            <person name="Artiguenave F."/>
            <person name="Pe M.E."/>
            <person name="Valle G."/>
            <person name="Morgante M."/>
            <person name="Caboche M."/>
            <person name="Adam-Blondon A.-F."/>
            <person name="Weissenbach J."/>
            <person name="Quetier F."/>
            <person name="Wincker P."/>
        </authorList>
    </citation>
    <scope>NUCLEOTIDE SEQUENCE [LARGE SCALE GENOMIC DNA]</scope>
    <source>
        <strain evidence="2">cv. Pinot noir / PN40024</strain>
    </source>
</reference>
<keyword evidence="2" id="KW-1185">Reference proteome</keyword>
<dbReference type="InParanoid" id="D7U1J4"/>
<proteinExistence type="predicted"/>
<dbReference type="Proteomes" id="UP000009183">
    <property type="component" value="Chromosome 11"/>
</dbReference>
<dbReference type="PaxDb" id="29760-VIT_11s0037g01190.t01"/>
<sequence>MPLKDSTKTKMGYQEHRGGRMGKRIKLAFDGIALN</sequence>
<name>D7U1J4_VITVI</name>
<dbReference type="HOGENOM" id="CLU_3369453_0_0_1"/>
<evidence type="ECO:0000313" key="2">
    <source>
        <dbReference type="Proteomes" id="UP000009183"/>
    </source>
</evidence>
<dbReference type="AlphaFoldDB" id="D7U1J4"/>
<gene>
    <name evidence="1" type="ordered locus">VIT_11s0037g01190</name>
</gene>